<protein>
    <submittedName>
        <fullName evidence="5">Uncharacterized protein LOC112684124</fullName>
    </submittedName>
</protein>
<dbReference type="PANTHER" id="PTHR12243">
    <property type="entry name" value="MADF DOMAIN TRANSCRIPTION FACTOR"/>
    <property type="match status" value="1"/>
</dbReference>
<dbReference type="InterPro" id="IPR004210">
    <property type="entry name" value="BESS_motif"/>
</dbReference>
<proteinExistence type="predicted"/>
<organism evidence="4 5">
    <name type="scientific">Sipha flava</name>
    <name type="common">yellow sugarcane aphid</name>
    <dbReference type="NCBI Taxonomy" id="143950"/>
    <lineage>
        <taxon>Eukaryota</taxon>
        <taxon>Metazoa</taxon>
        <taxon>Ecdysozoa</taxon>
        <taxon>Arthropoda</taxon>
        <taxon>Hexapoda</taxon>
        <taxon>Insecta</taxon>
        <taxon>Pterygota</taxon>
        <taxon>Neoptera</taxon>
        <taxon>Paraneoptera</taxon>
        <taxon>Hemiptera</taxon>
        <taxon>Sternorrhyncha</taxon>
        <taxon>Aphidomorpha</taxon>
        <taxon>Aphidoidea</taxon>
        <taxon>Aphididae</taxon>
        <taxon>Sipha</taxon>
    </lineage>
</organism>
<feature type="domain" description="BESS" evidence="3">
    <location>
        <begin position="192"/>
        <end position="231"/>
    </location>
</feature>
<feature type="compositionally biased region" description="Low complexity" evidence="2">
    <location>
        <begin position="96"/>
        <end position="106"/>
    </location>
</feature>
<dbReference type="RefSeq" id="XP_025411235.1">
    <property type="nucleotide sequence ID" value="XM_025555450.1"/>
</dbReference>
<dbReference type="GeneID" id="112684124"/>
<dbReference type="GO" id="GO:0005667">
    <property type="term" value="C:transcription regulator complex"/>
    <property type="evidence" value="ECO:0007669"/>
    <property type="project" value="TreeGrafter"/>
</dbReference>
<reference evidence="5" key="1">
    <citation type="submission" date="2025-08" db="UniProtKB">
        <authorList>
            <consortium name="RefSeq"/>
        </authorList>
    </citation>
    <scope>IDENTIFICATION</scope>
    <source>
        <tissue evidence="5">Whole body</tissue>
    </source>
</reference>
<dbReference type="OrthoDB" id="6629629at2759"/>
<sequence>MQWLRKLKWIRMKLKKKWRSLRDTFLKEKKKVTKSRSGDPQECVEIYTGRWNYYNLLLFLKDTTAPRITEDNVSECEEERIEEDSDASENEKIENNYDVSNNYVNDGSYENISSPTGVSNIENPSSLTQSESSNLDTQITNSSSYSTNLQSCPKKKKKRNDDQKNFEKELLQIETQKLNALLQSNNTTTPIDDDDMLFLKSLHPYFKNMHAIQKLRIRNQFQNTIINELSQTKVQPITNTSTYNITHINDTSIAPVVTSQILRSGQFNEDYIHFDVQNFNST</sequence>
<dbReference type="InterPro" id="IPR006578">
    <property type="entry name" value="MADF-dom"/>
</dbReference>
<evidence type="ECO:0000256" key="1">
    <source>
        <dbReference type="PROSITE-ProRule" id="PRU00371"/>
    </source>
</evidence>
<dbReference type="PANTHER" id="PTHR12243:SF69">
    <property type="entry name" value="SI:CH73-59F11.3"/>
    <property type="match status" value="1"/>
</dbReference>
<dbReference type="GO" id="GO:0005634">
    <property type="term" value="C:nucleus"/>
    <property type="evidence" value="ECO:0007669"/>
    <property type="project" value="UniProtKB-SubCell"/>
</dbReference>
<dbReference type="Pfam" id="PF02944">
    <property type="entry name" value="BESS"/>
    <property type="match status" value="1"/>
</dbReference>
<keyword evidence="4" id="KW-1185">Reference proteome</keyword>
<dbReference type="GO" id="GO:0006357">
    <property type="term" value="P:regulation of transcription by RNA polymerase II"/>
    <property type="evidence" value="ECO:0007669"/>
    <property type="project" value="TreeGrafter"/>
</dbReference>
<dbReference type="Proteomes" id="UP000694846">
    <property type="component" value="Unplaced"/>
</dbReference>
<dbReference type="PROSITE" id="PS51031">
    <property type="entry name" value="BESS"/>
    <property type="match status" value="1"/>
</dbReference>
<gene>
    <name evidence="5" type="primary">LOC112684124</name>
</gene>
<evidence type="ECO:0000313" key="4">
    <source>
        <dbReference type="Proteomes" id="UP000694846"/>
    </source>
</evidence>
<feature type="compositionally biased region" description="Polar residues" evidence="2">
    <location>
        <begin position="108"/>
        <end position="151"/>
    </location>
</feature>
<evidence type="ECO:0000259" key="3">
    <source>
        <dbReference type="PROSITE" id="PS51031"/>
    </source>
</evidence>
<dbReference type="Pfam" id="PF10545">
    <property type="entry name" value="MADF_DNA_bdg"/>
    <property type="match status" value="1"/>
</dbReference>
<dbReference type="AlphaFoldDB" id="A0A8B8FLL8"/>
<comment type="subcellular location">
    <subcellularLocation>
        <location evidence="1">Nucleus</location>
    </subcellularLocation>
</comment>
<feature type="compositionally biased region" description="Acidic residues" evidence="2">
    <location>
        <begin position="72"/>
        <end position="88"/>
    </location>
</feature>
<feature type="region of interest" description="Disordered" evidence="2">
    <location>
        <begin position="70"/>
        <end position="163"/>
    </location>
</feature>
<evidence type="ECO:0000256" key="2">
    <source>
        <dbReference type="SAM" id="MobiDB-lite"/>
    </source>
</evidence>
<keyword evidence="1" id="KW-0539">Nucleus</keyword>
<evidence type="ECO:0000313" key="5">
    <source>
        <dbReference type="RefSeq" id="XP_025411235.1"/>
    </source>
</evidence>
<dbReference type="GO" id="GO:0003677">
    <property type="term" value="F:DNA binding"/>
    <property type="evidence" value="ECO:0007669"/>
    <property type="project" value="InterPro"/>
</dbReference>
<accession>A0A8B8FLL8</accession>
<dbReference type="InterPro" id="IPR039353">
    <property type="entry name" value="TF_Adf1"/>
</dbReference>
<name>A0A8B8FLL8_9HEMI</name>